<organism evidence="5 6">
    <name type="scientific">Dioscorea cayennensis subsp. rotundata</name>
    <name type="common">White Guinea yam</name>
    <name type="synonym">Dioscorea rotundata</name>
    <dbReference type="NCBI Taxonomy" id="55577"/>
    <lineage>
        <taxon>Eukaryota</taxon>
        <taxon>Viridiplantae</taxon>
        <taxon>Streptophyta</taxon>
        <taxon>Embryophyta</taxon>
        <taxon>Tracheophyta</taxon>
        <taxon>Spermatophyta</taxon>
        <taxon>Magnoliopsida</taxon>
        <taxon>Liliopsida</taxon>
        <taxon>Dioscoreales</taxon>
        <taxon>Dioscoreaceae</taxon>
        <taxon>Dioscorea</taxon>
    </lineage>
</organism>
<evidence type="ECO:0000256" key="3">
    <source>
        <dbReference type="ARBA" id="ARBA00022525"/>
    </source>
</evidence>
<keyword evidence="4" id="KW-0732">Signal</keyword>
<comment type="function">
    <text evidence="4">Dirigent proteins impart stereoselectivity on the phenoxy radical-coupling reaction, yielding optically active lignans from two molecules of coniferyl alcohol in the biosynthesis of lignans, flavonolignans, and alkaloids and thus plays a central role in plant secondary metabolism.</text>
</comment>
<keyword evidence="3 4" id="KW-0964">Secreted</keyword>
<dbReference type="InterPro" id="IPR004265">
    <property type="entry name" value="Dirigent"/>
</dbReference>
<dbReference type="GO" id="GO:0048046">
    <property type="term" value="C:apoplast"/>
    <property type="evidence" value="ECO:0007669"/>
    <property type="project" value="UniProtKB-SubCell"/>
</dbReference>
<feature type="chain" id="PRO_5044047357" description="Dirigent protein" evidence="4">
    <location>
        <begin position="32"/>
        <end position="188"/>
    </location>
</feature>
<dbReference type="GeneID" id="120254580"/>
<keyword evidence="5" id="KW-1185">Reference proteome</keyword>
<reference evidence="6" key="1">
    <citation type="submission" date="2025-08" db="UniProtKB">
        <authorList>
            <consortium name="RefSeq"/>
        </authorList>
    </citation>
    <scope>IDENTIFICATION</scope>
</reference>
<keyword evidence="4" id="KW-0052">Apoplast</keyword>
<gene>
    <name evidence="6" type="primary">LOC120254580</name>
</gene>
<name>A0AB40AUY1_DIOCR</name>
<dbReference type="Pfam" id="PF03018">
    <property type="entry name" value="Dirigent"/>
    <property type="match status" value="1"/>
</dbReference>
<comment type="similarity">
    <text evidence="1 4">Belongs to the plant dirigent protein family.</text>
</comment>
<accession>A0AB40AUY1</accession>
<dbReference type="AlphaFoldDB" id="A0AB40AUY1"/>
<evidence type="ECO:0000313" key="6">
    <source>
        <dbReference type="RefSeq" id="XP_039118603.1"/>
    </source>
</evidence>
<dbReference type="RefSeq" id="XP_039118603.1">
    <property type="nucleotide sequence ID" value="XM_039262669.1"/>
</dbReference>
<evidence type="ECO:0000313" key="5">
    <source>
        <dbReference type="Proteomes" id="UP001515500"/>
    </source>
</evidence>
<dbReference type="InterPro" id="IPR044859">
    <property type="entry name" value="Allene_oxi_cyc_Dirigent"/>
</dbReference>
<feature type="signal peptide" evidence="4">
    <location>
        <begin position="1"/>
        <end position="31"/>
    </location>
</feature>
<evidence type="ECO:0000256" key="1">
    <source>
        <dbReference type="ARBA" id="ARBA00010746"/>
    </source>
</evidence>
<evidence type="ECO:0000256" key="2">
    <source>
        <dbReference type="ARBA" id="ARBA00011738"/>
    </source>
</evidence>
<proteinExistence type="inferred from homology"/>
<sequence length="188" mass="20892">MNKLRMNNVNHLLILLLMLLFVLTLVSQGHAHFFGKEKMASFIFYNQERVTGDDPPVVLVAKPEGTTVNASSLIPFGAVYAFDTPFTERQDPNSKVLGEAQGLVVSAGRDKSLLVFILDFGFTSGRFAGSSFSVLSRNPIMEAEREIAIVGGRGKFRLARGFAYLRTVANTTSYGFIVEYKVTIFYYE</sequence>
<comment type="subunit">
    <text evidence="2 4">Homodimer.</text>
</comment>
<protein>
    <recommendedName>
        <fullName evidence="4">Dirigent protein</fullName>
    </recommendedName>
</protein>
<dbReference type="PANTHER" id="PTHR21495">
    <property type="entry name" value="NUCLEOPORIN-RELATED"/>
    <property type="match status" value="1"/>
</dbReference>
<comment type="subcellular location">
    <subcellularLocation>
        <location evidence="4">Secreted</location>
        <location evidence="4">Extracellular space</location>
        <location evidence="4">Apoplast</location>
    </subcellularLocation>
</comment>
<dbReference type="Proteomes" id="UP001515500">
    <property type="component" value="Unplaced"/>
</dbReference>
<dbReference type="Gene3D" id="2.40.480.10">
    <property type="entry name" value="Allene oxide cyclase-like"/>
    <property type="match status" value="1"/>
</dbReference>
<evidence type="ECO:0000256" key="4">
    <source>
        <dbReference type="RuleBase" id="RU363099"/>
    </source>
</evidence>
<dbReference type="GO" id="GO:0009699">
    <property type="term" value="P:phenylpropanoid biosynthetic process"/>
    <property type="evidence" value="ECO:0007669"/>
    <property type="project" value="UniProtKB-ARBA"/>
</dbReference>